<proteinExistence type="predicted"/>
<organism evidence="3 4">
    <name type="scientific">Triparma columacea</name>
    <dbReference type="NCBI Taxonomy" id="722753"/>
    <lineage>
        <taxon>Eukaryota</taxon>
        <taxon>Sar</taxon>
        <taxon>Stramenopiles</taxon>
        <taxon>Ochrophyta</taxon>
        <taxon>Bolidophyceae</taxon>
        <taxon>Parmales</taxon>
        <taxon>Triparmaceae</taxon>
        <taxon>Triparma</taxon>
    </lineage>
</organism>
<evidence type="ECO:0000313" key="3">
    <source>
        <dbReference type="EMBL" id="GMI44520.1"/>
    </source>
</evidence>
<feature type="transmembrane region" description="Helical" evidence="2">
    <location>
        <begin position="78"/>
        <end position="97"/>
    </location>
</feature>
<keyword evidence="2" id="KW-1133">Transmembrane helix</keyword>
<reference evidence="4" key="1">
    <citation type="journal article" date="2023" name="Commun. Biol.">
        <title>Genome analysis of Parmales, the sister group of diatoms, reveals the evolutionary specialization of diatoms from phago-mixotrophs to photoautotrophs.</title>
        <authorList>
            <person name="Ban H."/>
            <person name="Sato S."/>
            <person name="Yoshikawa S."/>
            <person name="Yamada K."/>
            <person name="Nakamura Y."/>
            <person name="Ichinomiya M."/>
            <person name="Sato N."/>
            <person name="Blanc-Mathieu R."/>
            <person name="Endo H."/>
            <person name="Kuwata A."/>
            <person name="Ogata H."/>
        </authorList>
    </citation>
    <scope>NUCLEOTIDE SEQUENCE [LARGE SCALE GENOMIC DNA]</scope>
</reference>
<comment type="caution">
    <text evidence="3">The sequence shown here is derived from an EMBL/GenBank/DDBJ whole genome shotgun (WGS) entry which is preliminary data.</text>
</comment>
<protein>
    <submittedName>
        <fullName evidence="3">Uncharacterized protein</fullName>
    </submittedName>
</protein>
<keyword evidence="4" id="KW-1185">Reference proteome</keyword>
<dbReference type="AlphaFoldDB" id="A0A9W7GII5"/>
<name>A0A9W7GII5_9STRA</name>
<dbReference type="OrthoDB" id="75067at2759"/>
<evidence type="ECO:0000256" key="1">
    <source>
        <dbReference type="SAM" id="MobiDB-lite"/>
    </source>
</evidence>
<accession>A0A9W7GII5</accession>
<keyword evidence="2" id="KW-0812">Transmembrane</keyword>
<dbReference type="EMBL" id="BRYA01001485">
    <property type="protein sequence ID" value="GMI44520.1"/>
    <property type="molecule type" value="Genomic_DNA"/>
</dbReference>
<feature type="region of interest" description="Disordered" evidence="1">
    <location>
        <begin position="108"/>
        <end position="130"/>
    </location>
</feature>
<dbReference type="PANTHER" id="PTHR36401">
    <property type="entry name" value="NADH DEHYDROGENASE [UBIQUINONE] 1 BETA SUBCOMPLEX SUBUNIT 8, MITOCHONDRIAL"/>
    <property type="match status" value="1"/>
</dbReference>
<dbReference type="PANTHER" id="PTHR36401:SF1">
    <property type="entry name" value="NADH DEHYDROGENASE [UBIQUINONE] 1 BETA SUBCOMPLEX SUBUNIT 8, MITOCHONDRIAL"/>
    <property type="match status" value="1"/>
</dbReference>
<dbReference type="Proteomes" id="UP001165065">
    <property type="component" value="Unassembled WGS sequence"/>
</dbReference>
<gene>
    <name evidence="3" type="ORF">TrCOL_g1509</name>
</gene>
<evidence type="ECO:0000256" key="2">
    <source>
        <dbReference type="SAM" id="Phobius"/>
    </source>
</evidence>
<evidence type="ECO:0000313" key="4">
    <source>
        <dbReference type="Proteomes" id="UP001165065"/>
    </source>
</evidence>
<keyword evidence="2" id="KW-0472">Membrane</keyword>
<sequence>MSLRAVSRLAPRARASAVRLSNSQNRLMGGGPALPPFKRNLAPTSTLHEEHELVWDDGVAPELTIDFDAQHIGSKKGLAMFAGGLLFFLSLFGFVAITDPASKNPALNRTINMIPDPPSAAAEDEDEDEE</sequence>
<dbReference type="InterPro" id="IPR038863">
    <property type="entry name" value="Put_Complex_I_su8"/>
</dbReference>